<accession>A0A914PUD5</accession>
<keyword evidence="1" id="KW-0732">Signal</keyword>
<evidence type="ECO:0000313" key="2">
    <source>
        <dbReference type="Proteomes" id="UP000887578"/>
    </source>
</evidence>
<name>A0A914PUD5_9BILA</name>
<organism evidence="2 3">
    <name type="scientific">Panagrolaimus davidi</name>
    <dbReference type="NCBI Taxonomy" id="227884"/>
    <lineage>
        <taxon>Eukaryota</taxon>
        <taxon>Metazoa</taxon>
        <taxon>Ecdysozoa</taxon>
        <taxon>Nematoda</taxon>
        <taxon>Chromadorea</taxon>
        <taxon>Rhabditida</taxon>
        <taxon>Tylenchina</taxon>
        <taxon>Panagrolaimomorpha</taxon>
        <taxon>Panagrolaimoidea</taxon>
        <taxon>Panagrolaimidae</taxon>
        <taxon>Panagrolaimus</taxon>
    </lineage>
</organism>
<keyword evidence="2" id="KW-1185">Reference proteome</keyword>
<sequence length="223" mass="21395">MVVLTVGVVATIATAGAAGPAVAAAVASAGAGTVAGGAATGVGVGAATGMGVGFAAAAAGGATAASAAGAGTALATAAGAAGAASGAMVAGATGTALIGASAAGAASSAAAASTALGIITGPIGWVVLGCDEDVKPLNEEIPHIGYTFDCWKKILREESPEPSNGILLKDIVIDSRIKSVQQCQNDANDYPAFIFENIWNEKFFVNLFSLPNGQLVAHADLLK</sequence>
<feature type="chain" id="PRO_5037805457" evidence="1">
    <location>
        <begin position="19"/>
        <end position="223"/>
    </location>
</feature>
<dbReference type="AlphaFoldDB" id="A0A914PUD5"/>
<reference evidence="3" key="1">
    <citation type="submission" date="2022-11" db="UniProtKB">
        <authorList>
            <consortium name="WormBaseParasite"/>
        </authorList>
    </citation>
    <scope>IDENTIFICATION</scope>
</reference>
<evidence type="ECO:0000256" key="1">
    <source>
        <dbReference type="SAM" id="SignalP"/>
    </source>
</evidence>
<proteinExistence type="predicted"/>
<dbReference type="Proteomes" id="UP000887578">
    <property type="component" value="Unplaced"/>
</dbReference>
<protein>
    <submittedName>
        <fullName evidence="3">Uncharacterized protein</fullName>
    </submittedName>
</protein>
<evidence type="ECO:0000313" key="3">
    <source>
        <dbReference type="WBParaSite" id="PDA_v2.g19884.t1"/>
    </source>
</evidence>
<dbReference type="WBParaSite" id="PDA_v2.g19884.t1">
    <property type="protein sequence ID" value="PDA_v2.g19884.t1"/>
    <property type="gene ID" value="PDA_v2.g19884"/>
</dbReference>
<feature type="signal peptide" evidence="1">
    <location>
        <begin position="1"/>
        <end position="18"/>
    </location>
</feature>